<keyword evidence="1" id="KW-1133">Transmembrane helix</keyword>
<dbReference type="OrthoDB" id="6154478at2759"/>
<gene>
    <name evidence="4" type="primary">LOC111122419</name>
</gene>
<dbReference type="InterPro" id="IPR027417">
    <property type="entry name" value="P-loop_NTPase"/>
</dbReference>
<keyword evidence="3" id="KW-1185">Reference proteome</keyword>
<dbReference type="Gene3D" id="3.40.50.300">
    <property type="entry name" value="P-loop containing nucleotide triphosphate hydrolases"/>
    <property type="match status" value="1"/>
</dbReference>
<evidence type="ECO:0000259" key="2">
    <source>
        <dbReference type="Pfam" id="PF20720"/>
    </source>
</evidence>
<feature type="domain" description="Novel STAND NTPase 3" evidence="2">
    <location>
        <begin position="162"/>
        <end position="311"/>
    </location>
</feature>
<evidence type="ECO:0000313" key="4">
    <source>
        <dbReference type="RefSeq" id="XP_022319945.1"/>
    </source>
</evidence>
<name>A0A8B8CWC7_CRAVI</name>
<feature type="transmembrane region" description="Helical" evidence="1">
    <location>
        <begin position="112"/>
        <end position="137"/>
    </location>
</feature>
<reference evidence="4" key="2">
    <citation type="submission" date="2025-08" db="UniProtKB">
        <authorList>
            <consortium name="RefSeq"/>
        </authorList>
    </citation>
    <scope>IDENTIFICATION</scope>
    <source>
        <tissue evidence="4">Whole sample</tissue>
    </source>
</reference>
<accession>A0A8B8CWC7</accession>
<protein>
    <submittedName>
        <fullName evidence="4">Uncharacterized protein LOC111122419 isoform X2</fullName>
    </submittedName>
</protein>
<evidence type="ECO:0000313" key="3">
    <source>
        <dbReference type="Proteomes" id="UP000694844"/>
    </source>
</evidence>
<evidence type="ECO:0000256" key="1">
    <source>
        <dbReference type="SAM" id="Phobius"/>
    </source>
</evidence>
<keyword evidence="1" id="KW-0472">Membrane</keyword>
<keyword evidence="1" id="KW-0812">Transmembrane</keyword>
<dbReference type="Pfam" id="PF20720">
    <property type="entry name" value="nSTAND3"/>
    <property type="match status" value="1"/>
</dbReference>
<dbReference type="GeneID" id="111122419"/>
<dbReference type="SUPFAM" id="SSF52540">
    <property type="entry name" value="P-loop containing nucleoside triphosphate hydrolases"/>
    <property type="match status" value="1"/>
</dbReference>
<sequence length="554" mass="64367">MFKQRQVHCAVNKTVWDKDKNQFNCPSSINVYHCIQDERNRTGEICIQPVWVQKDYCPEYNSGVNALDIVPCNVSYGCPDVSFLSNQVYQYPACLNKIHIGDRDSANRGHSLLWLLIGISVLVVILLSAIICCFFWRRKQHCSQNDPENRLLLSCIDSNGPFFKTTAYHQAAQFIKDDGRFLFLIGQWGSGKTTVAKRVYTSVTGKTPLLSKDLLEFDINEREKSFIFDEAISRNLSYEEKQALKTNINSWCERKSSVPEENLFIIFTLTDANEYKELIKLLPPDEKRIIINLHDSLTKGDRSQILYAHFQYFCPFQDFSKIEQIALRNSTKSLGFPERCLLYSRSKQLRESTGPVIFFNRPLRHLKLYLQTMNHSTDRDKFLLLVYMCLNEMKKDIEVSNKEILTFLESHEPYQHGEIEHEDNTNQLKLIPTKNAVNRMEKAFETHLVTGDMSDKFVGSLFPWEFVDRVPGTSNKYRIQHDVIKRMTLIVYGTCHFAKLLEYAKPEDLEGWIEKKDKLSVKLPSVREIRPVLKVSDEEWKTYGLKCKLSTGKL</sequence>
<proteinExistence type="predicted"/>
<dbReference type="AlphaFoldDB" id="A0A8B8CWC7"/>
<dbReference type="Proteomes" id="UP000694844">
    <property type="component" value="Chromosome 1"/>
</dbReference>
<dbReference type="InterPro" id="IPR049050">
    <property type="entry name" value="nSTAND3"/>
</dbReference>
<dbReference type="RefSeq" id="XP_022319945.1">
    <property type="nucleotide sequence ID" value="XM_022464237.1"/>
</dbReference>
<reference evidence="3" key="1">
    <citation type="submission" date="2024-06" db="UniProtKB">
        <authorList>
            <consortium name="RefSeq"/>
        </authorList>
    </citation>
    <scope>NUCLEOTIDE SEQUENCE [LARGE SCALE GENOMIC DNA]</scope>
</reference>
<organism evidence="3 4">
    <name type="scientific">Crassostrea virginica</name>
    <name type="common">Eastern oyster</name>
    <dbReference type="NCBI Taxonomy" id="6565"/>
    <lineage>
        <taxon>Eukaryota</taxon>
        <taxon>Metazoa</taxon>
        <taxon>Spiralia</taxon>
        <taxon>Lophotrochozoa</taxon>
        <taxon>Mollusca</taxon>
        <taxon>Bivalvia</taxon>
        <taxon>Autobranchia</taxon>
        <taxon>Pteriomorphia</taxon>
        <taxon>Ostreida</taxon>
        <taxon>Ostreoidea</taxon>
        <taxon>Ostreidae</taxon>
        <taxon>Crassostrea</taxon>
    </lineage>
</organism>